<dbReference type="GO" id="GO:0007005">
    <property type="term" value="P:mitochondrion organization"/>
    <property type="evidence" value="ECO:0007669"/>
    <property type="project" value="TreeGrafter"/>
</dbReference>
<keyword evidence="3" id="KW-0813">Transport</keyword>
<dbReference type="InterPro" id="IPR033468">
    <property type="entry name" value="Metaxin_GST"/>
</dbReference>
<dbReference type="InterPro" id="IPR050931">
    <property type="entry name" value="Mito_Protein_Transport_Metaxin"/>
</dbReference>
<sequence>MTDLELHVHLPGFDLPSIDPYCLSVICYLQITTPGLYSLIYSNNDTLSPTGKLPALRDSGTWIGSWNNIINYLKQKGFDADDFLTDIQKADIIAYESLIHGFGFDLTLFNIYVDDENYSNVTRPLYYEKYFPFSTSYLTLMYTRNFAKKRTEYFKIKQTVPKEIKSHSIFQYHLKNTSYDFKKEAKNQKLKVLSSNFYRLLASKLSSQPFIFGDRPTSLDCLIFGHLALQFFPNFPNSILSEHLKSTEPLLVSYLHRSFSIYFQENKPLNIKNTELKYFSNMANILWNNITILSPVIRLKELIGVNNTENRKKFLTISISILCFISYIYITGIVKIEIKNQNENNSEKVDETLNNDVVL</sequence>
<dbReference type="Proteomes" id="UP000053447">
    <property type="component" value="Unassembled WGS sequence"/>
</dbReference>
<keyword evidence="8" id="KW-1133">Transmembrane helix</keyword>
<dbReference type="SUPFAM" id="SSF47616">
    <property type="entry name" value="GST C-terminal domain-like"/>
    <property type="match status" value="1"/>
</dbReference>
<evidence type="ECO:0000256" key="4">
    <source>
        <dbReference type="ARBA" id="ARBA00022787"/>
    </source>
</evidence>
<dbReference type="Pfam" id="PF10568">
    <property type="entry name" value="Tom37"/>
    <property type="match status" value="1"/>
</dbReference>
<dbReference type="GeneID" id="28942175"/>
<dbReference type="InterPro" id="IPR036282">
    <property type="entry name" value="Glutathione-S-Trfase_C_sf"/>
</dbReference>
<evidence type="ECO:0000256" key="2">
    <source>
        <dbReference type="ARBA" id="ARBA00009170"/>
    </source>
</evidence>
<evidence type="ECO:0008006" key="13">
    <source>
        <dbReference type="Google" id="ProtNLM"/>
    </source>
</evidence>
<comment type="similarity">
    <text evidence="2">Belongs to the metaxin family.</text>
</comment>
<dbReference type="AlphaFoldDB" id="A0A0W4ZBS5"/>
<evidence type="ECO:0000259" key="9">
    <source>
        <dbReference type="Pfam" id="PF10568"/>
    </source>
</evidence>
<evidence type="ECO:0000256" key="6">
    <source>
        <dbReference type="ARBA" id="ARBA00023128"/>
    </source>
</evidence>
<reference evidence="12" key="1">
    <citation type="journal article" date="2016" name="Nat. Commun.">
        <title>Genome analysis of three Pneumocystis species reveals adaptation mechanisms to life exclusively in mammalian hosts.</title>
        <authorList>
            <person name="Ma L."/>
            <person name="Chen Z."/>
            <person name="Huang D.W."/>
            <person name="Kutty G."/>
            <person name="Ishihara M."/>
            <person name="Wang H."/>
            <person name="Abouelleil A."/>
            <person name="Bishop L."/>
            <person name="Davey E."/>
            <person name="Deng R."/>
            <person name="Deng X."/>
            <person name="Fan L."/>
            <person name="Fantoni G."/>
            <person name="Fitzgerald M."/>
            <person name="Gogineni E."/>
            <person name="Goldberg J.M."/>
            <person name="Handley G."/>
            <person name="Hu X."/>
            <person name="Huber C."/>
            <person name="Jiao X."/>
            <person name="Jones K."/>
            <person name="Levin J.Z."/>
            <person name="Liu Y."/>
            <person name="Macdonald P."/>
            <person name="Melnikov A."/>
            <person name="Raley C."/>
            <person name="Sassi M."/>
            <person name="Sherman B.T."/>
            <person name="Song X."/>
            <person name="Sykes S."/>
            <person name="Tran B."/>
            <person name="Walsh L."/>
            <person name="Xia Y."/>
            <person name="Yang J."/>
            <person name="Young S."/>
            <person name="Zeng Q."/>
            <person name="Zheng X."/>
            <person name="Stephens R."/>
            <person name="Nusbaum C."/>
            <person name="Birren B.W."/>
            <person name="Azadi P."/>
            <person name="Lempicki R.A."/>
            <person name="Cuomo C.A."/>
            <person name="Kovacs J.A."/>
        </authorList>
    </citation>
    <scope>NUCLEOTIDE SEQUENCE [LARGE SCALE GENOMIC DNA]</scope>
    <source>
        <strain evidence="12">RU7</strain>
    </source>
</reference>
<dbReference type="STRING" id="1408657.A0A0W4ZBS5"/>
<dbReference type="eggNOG" id="KOG3028">
    <property type="taxonomic scope" value="Eukaryota"/>
</dbReference>
<evidence type="ECO:0000256" key="1">
    <source>
        <dbReference type="ARBA" id="ARBA00004294"/>
    </source>
</evidence>
<evidence type="ECO:0000256" key="3">
    <source>
        <dbReference type="ARBA" id="ARBA00022448"/>
    </source>
</evidence>
<keyword evidence="8" id="KW-0812">Transmembrane</keyword>
<name>A0A0W4ZBS5_PNEJ7</name>
<dbReference type="PANTHER" id="PTHR12289:SF41">
    <property type="entry name" value="FAILED AXON CONNECTIONS-RELATED"/>
    <property type="match status" value="1"/>
</dbReference>
<dbReference type="GO" id="GO:0001401">
    <property type="term" value="C:SAM complex"/>
    <property type="evidence" value="ECO:0007669"/>
    <property type="project" value="InterPro"/>
</dbReference>
<evidence type="ECO:0000256" key="5">
    <source>
        <dbReference type="ARBA" id="ARBA00022927"/>
    </source>
</evidence>
<keyword evidence="4" id="KW-1000">Mitochondrion outer membrane</keyword>
<dbReference type="EMBL" id="LFWA01000020">
    <property type="protein sequence ID" value="KTW25821.1"/>
    <property type="molecule type" value="Genomic_DNA"/>
</dbReference>
<keyword evidence="7 8" id="KW-0472">Membrane</keyword>
<gene>
    <name evidence="11" type="ORF">T551_03657</name>
</gene>
<evidence type="ECO:0000313" key="11">
    <source>
        <dbReference type="EMBL" id="KTW25821.1"/>
    </source>
</evidence>
<dbReference type="PANTHER" id="PTHR12289">
    <property type="entry name" value="METAXIN RELATED"/>
    <property type="match status" value="1"/>
</dbReference>
<dbReference type="RefSeq" id="XP_018227868.1">
    <property type="nucleotide sequence ID" value="XM_018375920.1"/>
</dbReference>
<comment type="subcellular location">
    <subcellularLocation>
        <location evidence="1">Mitochondrion outer membrane</location>
    </subcellularLocation>
</comment>
<organism evidence="11 12">
    <name type="scientific">Pneumocystis jirovecii (strain RU7)</name>
    <name type="common">Human pneumocystis pneumonia agent</name>
    <dbReference type="NCBI Taxonomy" id="1408657"/>
    <lineage>
        <taxon>Eukaryota</taxon>
        <taxon>Fungi</taxon>
        <taxon>Dikarya</taxon>
        <taxon>Ascomycota</taxon>
        <taxon>Taphrinomycotina</taxon>
        <taxon>Pneumocystomycetes</taxon>
        <taxon>Pneumocystaceae</taxon>
        <taxon>Pneumocystis</taxon>
    </lineage>
</organism>
<dbReference type="CDD" id="cd03078">
    <property type="entry name" value="GST_N_Metaxin1_like"/>
    <property type="match status" value="1"/>
</dbReference>
<comment type="caution">
    <text evidence="11">The sequence shown here is derived from an EMBL/GenBank/DDBJ whole genome shotgun (WGS) entry which is preliminary data.</text>
</comment>
<dbReference type="OrthoDB" id="5835136at2759"/>
<dbReference type="VEuPathDB" id="FungiDB:T551_03657"/>
<evidence type="ECO:0000256" key="7">
    <source>
        <dbReference type="ARBA" id="ARBA00023136"/>
    </source>
</evidence>
<dbReference type="Pfam" id="PF17171">
    <property type="entry name" value="GST_C_6"/>
    <property type="match status" value="1"/>
</dbReference>
<dbReference type="GO" id="GO:0015031">
    <property type="term" value="P:protein transport"/>
    <property type="evidence" value="ECO:0007669"/>
    <property type="project" value="UniProtKB-KW"/>
</dbReference>
<keyword evidence="6" id="KW-0496">Mitochondrion</keyword>
<feature type="domain" description="Mitochondrial outer membrane transport complex Sam37/metaxin N-terminal" evidence="9">
    <location>
        <begin position="22"/>
        <end position="140"/>
    </location>
</feature>
<evidence type="ECO:0000259" key="10">
    <source>
        <dbReference type="Pfam" id="PF17171"/>
    </source>
</evidence>
<keyword evidence="12" id="KW-1185">Reference proteome</keyword>
<keyword evidence="5" id="KW-0653">Protein transport</keyword>
<feature type="transmembrane region" description="Helical" evidence="8">
    <location>
        <begin position="314"/>
        <end position="334"/>
    </location>
</feature>
<proteinExistence type="inferred from homology"/>
<protein>
    <recommendedName>
        <fullName evidence="13">Mitochondrial outer membrane transport complex Sam37/metaxin N-terminal domain-containing protein</fullName>
    </recommendedName>
</protein>
<dbReference type="InterPro" id="IPR019564">
    <property type="entry name" value="Sam37/metaxin_N"/>
</dbReference>
<feature type="domain" description="Metaxin glutathione S-transferase" evidence="10">
    <location>
        <begin position="198"/>
        <end position="257"/>
    </location>
</feature>
<accession>A0A0W4ZBS5</accession>
<evidence type="ECO:0000313" key="12">
    <source>
        <dbReference type="Proteomes" id="UP000053447"/>
    </source>
</evidence>
<evidence type="ECO:0000256" key="8">
    <source>
        <dbReference type="SAM" id="Phobius"/>
    </source>
</evidence>